<dbReference type="PANTHER" id="PTHR21450">
    <property type="entry name" value="PROTEIN ALTERED PHOSPHATE STARVATION RESPONSE 1"/>
    <property type="match status" value="1"/>
</dbReference>
<dbReference type="Pfam" id="PF04782">
    <property type="entry name" value="DUF632"/>
    <property type="match status" value="1"/>
</dbReference>
<feature type="domain" description="DUF632" evidence="1">
    <location>
        <begin position="138"/>
        <end position="417"/>
    </location>
</feature>
<evidence type="ECO:0000259" key="1">
    <source>
        <dbReference type="Pfam" id="PF04782"/>
    </source>
</evidence>
<evidence type="ECO:0000259" key="2">
    <source>
        <dbReference type="Pfam" id="PF04783"/>
    </source>
</evidence>
<evidence type="ECO:0000313" key="3">
    <source>
        <dbReference type="EMBL" id="ONK67057.1"/>
    </source>
</evidence>
<dbReference type="OMA" id="GMAKMWR"/>
<evidence type="ECO:0008006" key="5">
    <source>
        <dbReference type="Google" id="ProtNLM"/>
    </source>
</evidence>
<dbReference type="Pfam" id="PF04783">
    <property type="entry name" value="DUF630"/>
    <property type="match status" value="1"/>
</dbReference>
<organism evidence="3 4">
    <name type="scientific">Asparagus officinalis</name>
    <name type="common">Garden asparagus</name>
    <dbReference type="NCBI Taxonomy" id="4686"/>
    <lineage>
        <taxon>Eukaryota</taxon>
        <taxon>Viridiplantae</taxon>
        <taxon>Streptophyta</taxon>
        <taxon>Embryophyta</taxon>
        <taxon>Tracheophyta</taxon>
        <taxon>Spermatophyta</taxon>
        <taxon>Magnoliopsida</taxon>
        <taxon>Liliopsida</taxon>
        <taxon>Asparagales</taxon>
        <taxon>Asparagaceae</taxon>
        <taxon>Asparagoideae</taxon>
        <taxon>Asparagus</taxon>
    </lineage>
</organism>
<dbReference type="EMBL" id="CM007386">
    <property type="protein sequence ID" value="ONK67057.1"/>
    <property type="molecule type" value="Genomic_DNA"/>
</dbReference>
<evidence type="ECO:0000313" key="4">
    <source>
        <dbReference type="Proteomes" id="UP000243459"/>
    </source>
</evidence>
<protein>
    <recommendedName>
        <fullName evidence="5">DUF632 domain-containing protein</fullName>
    </recommendedName>
</protein>
<dbReference type="Proteomes" id="UP000243459">
    <property type="component" value="Chromosome 6"/>
</dbReference>
<dbReference type="InterPro" id="IPR006868">
    <property type="entry name" value="DUF630"/>
</dbReference>
<accession>A0A5P1EPJ6</accession>
<gene>
    <name evidence="3" type="ORF">A4U43_C06F15220</name>
</gene>
<reference evidence="4" key="1">
    <citation type="journal article" date="2017" name="Nat. Commun.">
        <title>The asparagus genome sheds light on the origin and evolution of a young Y chromosome.</title>
        <authorList>
            <person name="Harkess A."/>
            <person name="Zhou J."/>
            <person name="Xu C."/>
            <person name="Bowers J.E."/>
            <person name="Van der Hulst R."/>
            <person name="Ayyampalayam S."/>
            <person name="Mercati F."/>
            <person name="Riccardi P."/>
            <person name="McKain M.R."/>
            <person name="Kakrana A."/>
            <person name="Tang H."/>
            <person name="Ray J."/>
            <person name="Groenendijk J."/>
            <person name="Arikit S."/>
            <person name="Mathioni S.M."/>
            <person name="Nakano M."/>
            <person name="Shan H."/>
            <person name="Telgmann-Rauber A."/>
            <person name="Kanno A."/>
            <person name="Yue Z."/>
            <person name="Chen H."/>
            <person name="Li W."/>
            <person name="Chen Y."/>
            <person name="Xu X."/>
            <person name="Zhang Y."/>
            <person name="Luo S."/>
            <person name="Chen H."/>
            <person name="Gao J."/>
            <person name="Mao Z."/>
            <person name="Pires J.C."/>
            <person name="Luo M."/>
            <person name="Kudrna D."/>
            <person name="Wing R.A."/>
            <person name="Meyers B.C."/>
            <person name="Yi K."/>
            <person name="Kong H."/>
            <person name="Lavrijsen P."/>
            <person name="Sunseri F."/>
            <person name="Falavigna A."/>
            <person name="Ye Y."/>
            <person name="Leebens-Mack J.H."/>
            <person name="Chen G."/>
        </authorList>
    </citation>
    <scope>NUCLEOTIDE SEQUENCE [LARGE SCALE GENOMIC DNA]</scope>
    <source>
        <strain evidence="4">cv. DH0086</strain>
    </source>
</reference>
<feature type="domain" description="DUF630" evidence="2">
    <location>
        <begin position="1"/>
        <end position="57"/>
    </location>
</feature>
<sequence>MGCKQSRNTQNDALSLCKERKKLIEEAIASWQALATAYSGYSLSLKNIGAALGDYSQGIINYIHQSSRKSSFSFQVLNPTNESPTFNIPTSPHFLLSPILEIEEESYGSNEATESTPLIVHNQEVHSQVDREHAKVITEIMNDLDQHFLESSKNAHQISEILEAPHIGYDSRIDYSATVMRALTWNSSSEGIASDDFDIHASIGEFEERLYKELKALGTMKYEYERKVASLRIKRKGASEKAKDKDYAEVTHFCTRYIVGKDSLQFVISEIEHIRDEVLYLKLLKLIDVMARMWQSMHEHHESQLKIVINHVSGALDKVLSPIVTSQQHWERSALLWELFKEWRSQFQKLVIHQMEYIEALYRWSGLTESRTFSNSLKEELLHKPIQHLLETWKEELEKVPYDLGSHAICCFSDVIHMIMVHQEDEMNLRKKCVETSKERISCAHVHRKIVMVETSKRTLEPRELFG</sequence>
<dbReference type="PANTHER" id="PTHR21450:SF7">
    <property type="entry name" value="DNA LIGASE (DUF630 AND DUF632)"/>
    <property type="match status" value="1"/>
</dbReference>
<dbReference type="Gramene" id="ONK67057">
    <property type="protein sequence ID" value="ONK67057"/>
    <property type="gene ID" value="A4U43_C06F15220"/>
</dbReference>
<dbReference type="InterPro" id="IPR006867">
    <property type="entry name" value="DUF632"/>
</dbReference>
<proteinExistence type="predicted"/>
<dbReference type="AlphaFoldDB" id="A0A5P1EPJ6"/>
<keyword evidence="4" id="KW-1185">Reference proteome</keyword>
<name>A0A5P1EPJ6_ASPOF</name>